<evidence type="ECO:0000256" key="1">
    <source>
        <dbReference type="SAM" id="MobiDB-lite"/>
    </source>
</evidence>
<organism evidence="2">
    <name type="scientific">Pectinophora gossypiella</name>
    <name type="common">Cotton pink bollworm</name>
    <name type="synonym">Depressaria gossypiella</name>
    <dbReference type="NCBI Taxonomy" id="13191"/>
    <lineage>
        <taxon>Eukaryota</taxon>
        <taxon>Metazoa</taxon>
        <taxon>Ecdysozoa</taxon>
        <taxon>Arthropoda</taxon>
        <taxon>Hexapoda</taxon>
        <taxon>Insecta</taxon>
        <taxon>Pterygota</taxon>
        <taxon>Neoptera</taxon>
        <taxon>Endopterygota</taxon>
        <taxon>Lepidoptera</taxon>
        <taxon>Glossata</taxon>
        <taxon>Ditrysia</taxon>
        <taxon>Gelechioidea</taxon>
        <taxon>Gelechiidae</taxon>
        <taxon>Apatetrinae</taxon>
        <taxon>Pectinophora</taxon>
    </lineage>
</organism>
<accession>A0A1E1W2B2</accession>
<feature type="compositionally biased region" description="Low complexity" evidence="1">
    <location>
        <begin position="166"/>
        <end position="179"/>
    </location>
</feature>
<dbReference type="EMBL" id="GDQN01009941">
    <property type="protein sequence ID" value="JAT81113.1"/>
    <property type="molecule type" value="Transcribed_RNA"/>
</dbReference>
<evidence type="ECO:0000313" key="2">
    <source>
        <dbReference type="EMBL" id="JAT81113.1"/>
    </source>
</evidence>
<protein>
    <submittedName>
        <fullName evidence="2">Uncharacterized protein</fullName>
    </submittedName>
</protein>
<dbReference type="AlphaFoldDB" id="A0A1E1W2B2"/>
<dbReference type="OrthoDB" id="7701249at2759"/>
<dbReference type="PANTHER" id="PTHR34239">
    <property type="entry name" value="APPLE DOMAIN-CONTAINING PROTEIN"/>
    <property type="match status" value="1"/>
</dbReference>
<reference evidence="2" key="1">
    <citation type="submission" date="2015-09" db="EMBL/GenBank/DDBJ databases">
        <title>De novo assembly of Pectinophora gossypiella (Pink Bollworm) gut transcriptome.</title>
        <authorList>
            <person name="Tassone E.E."/>
        </authorList>
    </citation>
    <scope>NUCLEOTIDE SEQUENCE</scope>
</reference>
<gene>
    <name evidence="2" type="ORF">g.5407</name>
</gene>
<proteinExistence type="predicted"/>
<feature type="region of interest" description="Disordered" evidence="1">
    <location>
        <begin position="130"/>
        <end position="205"/>
    </location>
</feature>
<name>A0A1E1W2B2_PECGO</name>
<dbReference type="PANTHER" id="PTHR34239:SF2">
    <property type="entry name" value="TRANSPOSABLE ELEMENT P TRANSPOSASE_THAP9 CONSERVED DOMAIN-CONTAINING PROTEIN"/>
    <property type="match status" value="1"/>
</dbReference>
<sequence>MIYAPTLNPEIKAALSELLVKKDKAIENKQKQLAAAISCLAEALTRSFSLEHKDSIVIKLMIEAGRLMCDTQHTESMTRRSFICSSIKKDVKDQLYETEIDAFLFGEKLAETLKTAKAINKSGLEIKINQSAKAPTKGRTSRGLNFKAPLPNSRQPAVAANRRQEPAQAAATPTRRQQGPPGPPPQPQQQQPLQQRSRNRAQTRQ</sequence>